<dbReference type="InterPro" id="IPR036271">
    <property type="entry name" value="Tet_transcr_reg_TetR-rel_C_sf"/>
</dbReference>
<dbReference type="SUPFAM" id="SSF46689">
    <property type="entry name" value="Homeodomain-like"/>
    <property type="match status" value="1"/>
</dbReference>
<dbReference type="InterPro" id="IPR009057">
    <property type="entry name" value="Homeodomain-like_sf"/>
</dbReference>
<sequence>MAVTNGATSDRKASAAERRLDKLEQVFRREGFRHLNVSDMAAKLQCSKRSLYELAASKQALIELVLKRRFAKIRQAGWDAAALHSSPIARTWAFLEVGTNALVEMGDRLLMDIEKDPAASQIFSEHQRRRADGIRAMIEEGVREGYFTGYHPHLVAEVIMISFRRMRDPTFLQEVGISLADAWDELTRLIQNGLFPRTEADIAKRD</sequence>
<evidence type="ECO:0008006" key="3">
    <source>
        <dbReference type="Google" id="ProtNLM"/>
    </source>
</evidence>
<dbReference type="Gene3D" id="1.10.357.10">
    <property type="entry name" value="Tetracycline Repressor, domain 2"/>
    <property type="match status" value="1"/>
</dbReference>
<keyword evidence="2" id="KW-1185">Reference proteome</keyword>
<reference evidence="1 2" key="1">
    <citation type="submission" date="2021-08" db="EMBL/GenBank/DDBJ databases">
        <authorList>
            <person name="Tuo L."/>
        </authorList>
    </citation>
    <scope>NUCLEOTIDE SEQUENCE [LARGE SCALE GENOMIC DNA]</scope>
    <source>
        <strain evidence="1 2">JCM 31229</strain>
    </source>
</reference>
<gene>
    <name evidence="1" type="ORF">K7G82_17810</name>
</gene>
<dbReference type="RefSeq" id="WP_222991251.1">
    <property type="nucleotide sequence ID" value="NZ_JAINVV010000008.1"/>
</dbReference>
<dbReference type="SUPFAM" id="SSF48498">
    <property type="entry name" value="Tetracyclin repressor-like, C-terminal domain"/>
    <property type="match status" value="1"/>
</dbReference>
<organism evidence="1 2">
    <name type="scientific">Sphingomonas colocasiae</name>
    <dbReference type="NCBI Taxonomy" id="1848973"/>
    <lineage>
        <taxon>Bacteria</taxon>
        <taxon>Pseudomonadati</taxon>
        <taxon>Pseudomonadota</taxon>
        <taxon>Alphaproteobacteria</taxon>
        <taxon>Sphingomonadales</taxon>
        <taxon>Sphingomonadaceae</taxon>
        <taxon>Sphingomonas</taxon>
    </lineage>
</organism>
<dbReference type="EMBL" id="JAINVV010000008">
    <property type="protein sequence ID" value="MBY8824165.1"/>
    <property type="molecule type" value="Genomic_DNA"/>
</dbReference>
<dbReference type="Proteomes" id="UP000706039">
    <property type="component" value="Unassembled WGS sequence"/>
</dbReference>
<dbReference type="Gene3D" id="1.10.10.60">
    <property type="entry name" value="Homeodomain-like"/>
    <property type="match status" value="1"/>
</dbReference>
<name>A0ABS7PS63_9SPHN</name>
<accession>A0ABS7PS63</accession>
<evidence type="ECO:0000313" key="2">
    <source>
        <dbReference type="Proteomes" id="UP000706039"/>
    </source>
</evidence>
<evidence type="ECO:0000313" key="1">
    <source>
        <dbReference type="EMBL" id="MBY8824165.1"/>
    </source>
</evidence>
<comment type="caution">
    <text evidence="1">The sequence shown here is derived from an EMBL/GenBank/DDBJ whole genome shotgun (WGS) entry which is preliminary data.</text>
</comment>
<proteinExistence type="predicted"/>
<protein>
    <recommendedName>
        <fullName evidence="3">TetR/AcrR family transcriptional regulator</fullName>
    </recommendedName>
</protein>